<comment type="caution">
    <text evidence="2">The sequence shown here is derived from an EMBL/GenBank/DDBJ whole genome shotgun (WGS) entry which is preliminary data.</text>
</comment>
<evidence type="ECO:0000313" key="3">
    <source>
        <dbReference type="Proteomes" id="UP000740926"/>
    </source>
</evidence>
<proteinExistence type="predicted"/>
<protein>
    <submittedName>
        <fullName evidence="2">Uncharacterized protein</fullName>
    </submittedName>
</protein>
<dbReference type="EMBL" id="JAANIU010014737">
    <property type="protein sequence ID" value="KAG1529562.1"/>
    <property type="molecule type" value="Genomic_DNA"/>
</dbReference>
<organism evidence="2 3">
    <name type="scientific">Rhizopus delemar</name>
    <dbReference type="NCBI Taxonomy" id="936053"/>
    <lineage>
        <taxon>Eukaryota</taxon>
        <taxon>Fungi</taxon>
        <taxon>Fungi incertae sedis</taxon>
        <taxon>Mucoromycota</taxon>
        <taxon>Mucoromycotina</taxon>
        <taxon>Mucoromycetes</taxon>
        <taxon>Mucorales</taxon>
        <taxon>Mucorineae</taxon>
        <taxon>Rhizopodaceae</taxon>
        <taxon>Rhizopus</taxon>
    </lineage>
</organism>
<evidence type="ECO:0000256" key="1">
    <source>
        <dbReference type="SAM" id="MobiDB-lite"/>
    </source>
</evidence>
<reference evidence="2 3" key="1">
    <citation type="journal article" date="2020" name="Microb. Genom.">
        <title>Genetic diversity of clinical and environmental Mucorales isolates obtained from an investigation of mucormycosis cases among solid organ transplant recipients.</title>
        <authorList>
            <person name="Nguyen M.H."/>
            <person name="Kaul D."/>
            <person name="Muto C."/>
            <person name="Cheng S.J."/>
            <person name="Richter R.A."/>
            <person name="Bruno V.M."/>
            <person name="Liu G."/>
            <person name="Beyhan S."/>
            <person name="Sundermann A.J."/>
            <person name="Mounaud S."/>
            <person name="Pasculle A.W."/>
            <person name="Nierman W.C."/>
            <person name="Driscoll E."/>
            <person name="Cumbie R."/>
            <person name="Clancy C.J."/>
            <person name="Dupont C.L."/>
        </authorList>
    </citation>
    <scope>NUCLEOTIDE SEQUENCE [LARGE SCALE GENOMIC DNA]</scope>
    <source>
        <strain evidence="2 3">GL24</strain>
    </source>
</reference>
<feature type="region of interest" description="Disordered" evidence="1">
    <location>
        <begin position="1"/>
        <end position="29"/>
    </location>
</feature>
<keyword evidence="3" id="KW-1185">Reference proteome</keyword>
<evidence type="ECO:0000313" key="2">
    <source>
        <dbReference type="EMBL" id="KAG1529562.1"/>
    </source>
</evidence>
<accession>A0A9P6XNQ8</accession>
<dbReference type="AlphaFoldDB" id="A0A9P6XNQ8"/>
<name>A0A9P6XNQ8_9FUNG</name>
<dbReference type="Proteomes" id="UP000740926">
    <property type="component" value="Unassembled WGS sequence"/>
</dbReference>
<sequence>MSASTGPDSFSLPGSTPSTLTTDTVPPITAGNCSRPFFSRSAAFMGSSEAPKSTVLAMICCWPPPEPIDW</sequence>
<feature type="compositionally biased region" description="Low complexity" evidence="1">
    <location>
        <begin position="9"/>
        <end position="27"/>
    </location>
</feature>
<gene>
    <name evidence="2" type="ORF">G6F50_017911</name>
</gene>